<accession>A0A836I8A4</accession>
<feature type="compositionally biased region" description="Low complexity" evidence="1">
    <location>
        <begin position="76"/>
        <end position="87"/>
    </location>
</feature>
<dbReference type="RefSeq" id="XP_067757653.1">
    <property type="nucleotide sequence ID" value="XM_067901947.1"/>
</dbReference>
<feature type="region of interest" description="Disordered" evidence="1">
    <location>
        <begin position="101"/>
        <end position="139"/>
    </location>
</feature>
<keyword evidence="4" id="KW-1185">Reference proteome</keyword>
<evidence type="ECO:0000259" key="2">
    <source>
        <dbReference type="Pfam" id="PF09149"/>
    </source>
</evidence>
<dbReference type="KEGG" id="phet:94292024"/>
<dbReference type="Proteomes" id="UP000674318">
    <property type="component" value="Unassembled WGS sequence"/>
</dbReference>
<feature type="domain" description="DUF1935" evidence="2">
    <location>
        <begin position="155"/>
        <end position="256"/>
    </location>
</feature>
<dbReference type="InterPro" id="IPR013780">
    <property type="entry name" value="Glyco_hydro_b"/>
</dbReference>
<reference evidence="3 4" key="1">
    <citation type="submission" date="2021-02" db="EMBL/GenBank/DDBJ databases">
        <title>Porcisia hertigi Genome sequencing and assembly.</title>
        <authorList>
            <person name="Almutairi H."/>
            <person name="Gatherer D."/>
        </authorList>
    </citation>
    <scope>NUCLEOTIDE SEQUENCE [LARGE SCALE GENOMIC DNA]</scope>
    <source>
        <strain evidence="3 4">C119</strain>
    </source>
</reference>
<gene>
    <name evidence="3" type="ORF">JKF63_05994</name>
</gene>
<evidence type="ECO:0000313" key="4">
    <source>
        <dbReference type="Proteomes" id="UP000674318"/>
    </source>
</evidence>
<protein>
    <recommendedName>
        <fullName evidence="2">DUF1935 domain-containing protein</fullName>
    </recommendedName>
</protein>
<dbReference type="EMBL" id="JAFJZO010000020">
    <property type="protein sequence ID" value="KAG5506491.1"/>
    <property type="molecule type" value="Genomic_DNA"/>
</dbReference>
<proteinExistence type="predicted"/>
<dbReference type="Gene3D" id="2.60.40.1180">
    <property type="entry name" value="Golgi alpha-mannosidase II"/>
    <property type="match status" value="1"/>
</dbReference>
<dbReference type="InterPro" id="IPR015232">
    <property type="entry name" value="DUF1935"/>
</dbReference>
<evidence type="ECO:0000256" key="1">
    <source>
        <dbReference type="SAM" id="MobiDB-lite"/>
    </source>
</evidence>
<evidence type="ECO:0000313" key="3">
    <source>
        <dbReference type="EMBL" id="KAG5506491.1"/>
    </source>
</evidence>
<feature type="compositionally biased region" description="Acidic residues" evidence="1">
    <location>
        <begin position="103"/>
        <end position="112"/>
    </location>
</feature>
<dbReference type="Pfam" id="PF09149">
    <property type="entry name" value="DUF1935"/>
    <property type="match status" value="1"/>
</dbReference>
<feature type="region of interest" description="Disordered" evidence="1">
    <location>
        <begin position="1"/>
        <end position="87"/>
    </location>
</feature>
<dbReference type="InterPro" id="IPR036310">
    <property type="entry name" value="Smp-1-like_sf"/>
</dbReference>
<name>A0A836I8A4_9TRYP</name>
<feature type="compositionally biased region" description="Low complexity" evidence="1">
    <location>
        <begin position="39"/>
        <end position="54"/>
    </location>
</feature>
<comment type="caution">
    <text evidence="3">The sequence shown here is derived from an EMBL/GenBank/DDBJ whole genome shotgun (WGS) entry which is preliminary data.</text>
</comment>
<dbReference type="AlphaFoldDB" id="A0A836I8A4"/>
<dbReference type="SUPFAM" id="SSF101601">
    <property type="entry name" value="Smp-1-like"/>
    <property type="match status" value="1"/>
</dbReference>
<dbReference type="PANTHER" id="PTHR47047:SF8">
    <property type="entry name" value="CYSTEINE PEPTIDASE, PUTATIVE-RELATED"/>
    <property type="match status" value="1"/>
</dbReference>
<sequence>MGCRGSKGTREVRATPWAQGQVSGPEGGQGGQSSKKEALPQPLSLSPSPSPLLQRQLNGIPKSGEKHTSNSTSVSPPLTLLRPQTTTRQPALNLLVATAPAEENSEMSLSEEGEVHKEHTTNATRKHRSHNTSLHQESQIHRVVKGGPPYAGPGPAVEFPIDRIYRCFDEGNGLLFRLVNDACHMWAFYNDTAEYMMRVSVTFGPGSSIEALGNARQTMLNEETGECRLEMYVAPGETLRFLRGEYNGFITCYDANLIHDVRGVDAHM</sequence>
<dbReference type="PANTHER" id="PTHR47047">
    <property type="entry name" value="PUTATIVE-RELATED-RELATED"/>
    <property type="match status" value="1"/>
</dbReference>
<dbReference type="OrthoDB" id="262886at2759"/>
<organism evidence="3 4">
    <name type="scientific">Porcisia hertigi</name>
    <dbReference type="NCBI Taxonomy" id="2761500"/>
    <lineage>
        <taxon>Eukaryota</taxon>
        <taxon>Discoba</taxon>
        <taxon>Euglenozoa</taxon>
        <taxon>Kinetoplastea</taxon>
        <taxon>Metakinetoplastina</taxon>
        <taxon>Trypanosomatida</taxon>
        <taxon>Trypanosomatidae</taxon>
        <taxon>Leishmaniinae</taxon>
        <taxon>Porcisia</taxon>
    </lineage>
</organism>
<dbReference type="GeneID" id="94292024"/>